<organism evidence="5 6">
    <name type="scientific">Candidatus Portnoybacteria bacterium RIFCSPLOWO2_02_FULL_39_11</name>
    <dbReference type="NCBI Taxonomy" id="1802001"/>
    <lineage>
        <taxon>Bacteria</taxon>
        <taxon>Candidatus Portnoyibacteriota</taxon>
    </lineage>
</organism>
<accession>A0A1G2FPC0</accession>
<dbReference type="SFLD" id="SFLDG01067">
    <property type="entry name" value="SPASM/twitch_domain_containing"/>
    <property type="match status" value="1"/>
</dbReference>
<evidence type="ECO:0000313" key="6">
    <source>
        <dbReference type="Proteomes" id="UP000177126"/>
    </source>
</evidence>
<dbReference type="SFLD" id="SFLDS00029">
    <property type="entry name" value="Radical_SAM"/>
    <property type="match status" value="1"/>
</dbReference>
<dbReference type="InterPro" id="IPR007197">
    <property type="entry name" value="rSAM"/>
</dbReference>
<sequence length="284" mass="32436">MVNSQCDTNCFHCYRDKSLVEKNVDECENDIRCLMEQGHEVVIAGAEVLCDMRKIGLYKLVDQKYLLSNGILLANNPIIFKNLAFHGIEKIQISWHIGFSVLAGSVPNGVILQAIRNIQQEGLDLVVSCVIGNRNFDKLNEMVKLLIENGIKEVKFLQLMPIDKKTIPYILTEHQKEIFLDRVRQARQRYAKDILYVRLHANFNSTLTDKSIEAKRLGLFCPASKEFVVVEVDGKIYPCPFLTDEEFCMGSMQKGQMIINRSIDHDGRNCLAEKILKSEIAREI</sequence>
<dbReference type="PANTHER" id="PTHR11228">
    <property type="entry name" value="RADICAL SAM DOMAIN PROTEIN"/>
    <property type="match status" value="1"/>
</dbReference>
<dbReference type="PANTHER" id="PTHR11228:SF7">
    <property type="entry name" value="PQQA PEPTIDE CYCLASE"/>
    <property type="match status" value="1"/>
</dbReference>
<keyword evidence="3" id="KW-0408">Iron</keyword>
<dbReference type="Gene3D" id="3.20.20.70">
    <property type="entry name" value="Aldolase class I"/>
    <property type="match status" value="1"/>
</dbReference>
<dbReference type="CDD" id="cd21109">
    <property type="entry name" value="SPASM"/>
    <property type="match status" value="1"/>
</dbReference>
<gene>
    <name evidence="5" type="ORF">A3B04_00380</name>
</gene>
<keyword evidence="4" id="KW-0411">Iron-sulfur</keyword>
<dbReference type="GO" id="GO:0003824">
    <property type="term" value="F:catalytic activity"/>
    <property type="evidence" value="ECO:0007669"/>
    <property type="project" value="InterPro"/>
</dbReference>
<dbReference type="SUPFAM" id="SSF102114">
    <property type="entry name" value="Radical SAM enzymes"/>
    <property type="match status" value="1"/>
</dbReference>
<evidence type="ECO:0000256" key="4">
    <source>
        <dbReference type="ARBA" id="ARBA00023014"/>
    </source>
</evidence>
<dbReference type="AlphaFoldDB" id="A0A1G2FPC0"/>
<evidence type="ECO:0000256" key="2">
    <source>
        <dbReference type="ARBA" id="ARBA00022723"/>
    </source>
</evidence>
<dbReference type="InterPro" id="IPR058240">
    <property type="entry name" value="rSAM_sf"/>
</dbReference>
<dbReference type="Proteomes" id="UP000177126">
    <property type="component" value="Unassembled WGS sequence"/>
</dbReference>
<evidence type="ECO:0000313" key="5">
    <source>
        <dbReference type="EMBL" id="OGZ39915.1"/>
    </source>
</evidence>
<protein>
    <recommendedName>
        <fullName evidence="7">Radical SAM core domain-containing protein</fullName>
    </recommendedName>
</protein>
<keyword evidence="2" id="KW-0479">Metal-binding</keyword>
<evidence type="ECO:0000256" key="3">
    <source>
        <dbReference type="ARBA" id="ARBA00023004"/>
    </source>
</evidence>
<dbReference type="GO" id="GO:0046872">
    <property type="term" value="F:metal ion binding"/>
    <property type="evidence" value="ECO:0007669"/>
    <property type="project" value="UniProtKB-KW"/>
</dbReference>
<dbReference type="GO" id="GO:0051536">
    <property type="term" value="F:iron-sulfur cluster binding"/>
    <property type="evidence" value="ECO:0007669"/>
    <property type="project" value="UniProtKB-KW"/>
</dbReference>
<name>A0A1G2FPC0_9BACT</name>
<dbReference type="InterPro" id="IPR050377">
    <property type="entry name" value="Radical_SAM_PqqE_MftC-like"/>
</dbReference>
<evidence type="ECO:0000256" key="1">
    <source>
        <dbReference type="ARBA" id="ARBA00022691"/>
    </source>
</evidence>
<proteinExistence type="predicted"/>
<comment type="caution">
    <text evidence="5">The sequence shown here is derived from an EMBL/GenBank/DDBJ whole genome shotgun (WGS) entry which is preliminary data.</text>
</comment>
<dbReference type="EMBL" id="MHNF01000045">
    <property type="protein sequence ID" value="OGZ39915.1"/>
    <property type="molecule type" value="Genomic_DNA"/>
</dbReference>
<reference evidence="5 6" key="1">
    <citation type="journal article" date="2016" name="Nat. Commun.">
        <title>Thousands of microbial genomes shed light on interconnected biogeochemical processes in an aquifer system.</title>
        <authorList>
            <person name="Anantharaman K."/>
            <person name="Brown C.T."/>
            <person name="Hug L.A."/>
            <person name="Sharon I."/>
            <person name="Castelle C.J."/>
            <person name="Probst A.J."/>
            <person name="Thomas B.C."/>
            <person name="Singh A."/>
            <person name="Wilkins M.J."/>
            <person name="Karaoz U."/>
            <person name="Brodie E.L."/>
            <person name="Williams K.H."/>
            <person name="Hubbard S.S."/>
            <person name="Banfield J.F."/>
        </authorList>
    </citation>
    <scope>NUCLEOTIDE SEQUENCE [LARGE SCALE GENOMIC DNA]</scope>
</reference>
<dbReference type="InterPro" id="IPR013785">
    <property type="entry name" value="Aldolase_TIM"/>
</dbReference>
<evidence type="ECO:0008006" key="7">
    <source>
        <dbReference type="Google" id="ProtNLM"/>
    </source>
</evidence>
<keyword evidence="1" id="KW-0949">S-adenosyl-L-methionine</keyword>